<dbReference type="AlphaFoldDB" id="M0KVE2"/>
<protein>
    <recommendedName>
        <fullName evidence="3">Polymerase nucleotidyl transferase domain-containing protein</fullName>
    </recommendedName>
</protein>
<evidence type="ECO:0008006" key="3">
    <source>
        <dbReference type="Google" id="ProtNLM"/>
    </source>
</evidence>
<organism evidence="1 2">
    <name type="scientific">Haloarcula marismortui ATCC 33799</name>
    <dbReference type="NCBI Taxonomy" id="662475"/>
    <lineage>
        <taxon>Archaea</taxon>
        <taxon>Methanobacteriati</taxon>
        <taxon>Methanobacteriota</taxon>
        <taxon>Stenosarchaea group</taxon>
        <taxon>Halobacteria</taxon>
        <taxon>Halobacteriales</taxon>
        <taxon>Haloarculaceae</taxon>
        <taxon>Haloarcula</taxon>
    </lineage>
</organism>
<sequence length="149" mass="16456">MQRRMEVPETPAGRIEWFQRQVGRELKSRVETPLAEYQSAVDGVSVQSGAKIEDILIGGSFLDADTDSPKDLDIGVVTDTVPSESVTDGFWRFINDQTVLDIPLDVDCVWIRSASEIANMREQPRQYSVQAAEVVSIAEYAEPATGAHS</sequence>
<accession>M0KVE2</accession>
<name>M0KVE2_9EURY</name>
<dbReference type="Proteomes" id="UP000011687">
    <property type="component" value="Unassembled WGS sequence"/>
</dbReference>
<comment type="caution">
    <text evidence="1">The sequence shown here is derived from an EMBL/GenBank/DDBJ whole genome shotgun (WGS) entry which is preliminary data.</text>
</comment>
<evidence type="ECO:0000313" key="1">
    <source>
        <dbReference type="EMBL" id="EMA24883.1"/>
    </source>
</evidence>
<reference evidence="1 2" key="1">
    <citation type="journal article" date="2014" name="PLoS Genet.">
        <title>Phylogenetically driven sequencing of extremely halophilic archaea reveals strategies for static and dynamic osmo-response.</title>
        <authorList>
            <person name="Becker E.A."/>
            <person name="Seitzer P.M."/>
            <person name="Tritt A."/>
            <person name="Larsen D."/>
            <person name="Krusor M."/>
            <person name="Yao A.I."/>
            <person name="Wu D."/>
            <person name="Madern D."/>
            <person name="Eisen J.A."/>
            <person name="Darling A.E."/>
            <person name="Facciotti M.T."/>
        </authorList>
    </citation>
    <scope>NUCLEOTIDE SEQUENCE [LARGE SCALE GENOMIC DNA]</scope>
    <source>
        <strain evidence="1 2">ATCC 33799</strain>
    </source>
</reference>
<evidence type="ECO:0000313" key="2">
    <source>
        <dbReference type="Proteomes" id="UP000011687"/>
    </source>
</evidence>
<gene>
    <name evidence="1" type="ORF">C435_03283</name>
</gene>
<dbReference type="EMBL" id="AOLS01000016">
    <property type="protein sequence ID" value="EMA24883.1"/>
    <property type="molecule type" value="Genomic_DNA"/>
</dbReference>
<proteinExistence type="predicted"/>
<keyword evidence="2" id="KW-1185">Reference proteome</keyword>